<feature type="transmembrane region" description="Helical" evidence="6">
    <location>
        <begin position="20"/>
        <end position="48"/>
    </location>
</feature>
<keyword evidence="4 6" id="KW-1133">Transmembrane helix</keyword>
<evidence type="ECO:0000256" key="5">
    <source>
        <dbReference type="ARBA" id="ARBA00023136"/>
    </source>
</evidence>
<dbReference type="InterPro" id="IPR010432">
    <property type="entry name" value="RDD"/>
</dbReference>
<dbReference type="InterPro" id="IPR051791">
    <property type="entry name" value="Pra-immunoreactive"/>
</dbReference>
<proteinExistence type="predicted"/>
<keyword evidence="9" id="KW-1185">Reference proteome</keyword>
<dbReference type="Pfam" id="PF06271">
    <property type="entry name" value="RDD"/>
    <property type="match status" value="1"/>
</dbReference>
<sequence length="165" mass="18912">MKNEGFTITDDLQASQLQRFLNLIIDLLFIYILVLSLGTTIILVALSVGNFELSNWVENLSIVEIGFYTAIVSFLYYYSTEVYFSRTIAKLLTHTIVVNADGTKPSKRSVFIRSCCRFIPFEAFTFLRKNGLGLHDVYSKTFVVRKAKLENNKKEFLKIQEISNS</sequence>
<accession>A0ABV4TGK8</accession>
<evidence type="ECO:0000313" key="9">
    <source>
        <dbReference type="Proteomes" id="UP001574169"/>
    </source>
</evidence>
<dbReference type="Proteomes" id="UP001574169">
    <property type="component" value="Unassembled WGS sequence"/>
</dbReference>
<gene>
    <name evidence="8" type="ORF">AAGV28_12150</name>
</gene>
<feature type="domain" description="RDD" evidence="7">
    <location>
        <begin position="15"/>
        <end position="126"/>
    </location>
</feature>
<feature type="transmembrane region" description="Helical" evidence="6">
    <location>
        <begin position="60"/>
        <end position="78"/>
    </location>
</feature>
<dbReference type="RefSeq" id="WP_373407078.1">
    <property type="nucleotide sequence ID" value="NZ_JBCFQL010000012.1"/>
</dbReference>
<dbReference type="EMBL" id="JBCFQL010000012">
    <property type="protein sequence ID" value="MFA9192121.1"/>
    <property type="molecule type" value="Genomic_DNA"/>
</dbReference>
<evidence type="ECO:0000256" key="4">
    <source>
        <dbReference type="ARBA" id="ARBA00022989"/>
    </source>
</evidence>
<keyword evidence="2" id="KW-1003">Cell membrane</keyword>
<evidence type="ECO:0000256" key="2">
    <source>
        <dbReference type="ARBA" id="ARBA00022475"/>
    </source>
</evidence>
<evidence type="ECO:0000256" key="3">
    <source>
        <dbReference type="ARBA" id="ARBA00022692"/>
    </source>
</evidence>
<organism evidence="8 9">
    <name type="scientific">Flavobacterium zubiriense</name>
    <dbReference type="NCBI Taxonomy" id="3138075"/>
    <lineage>
        <taxon>Bacteria</taxon>
        <taxon>Pseudomonadati</taxon>
        <taxon>Bacteroidota</taxon>
        <taxon>Flavobacteriia</taxon>
        <taxon>Flavobacteriales</taxon>
        <taxon>Flavobacteriaceae</taxon>
        <taxon>Flavobacterium</taxon>
    </lineage>
</organism>
<comment type="caution">
    <text evidence="8">The sequence shown here is derived from an EMBL/GenBank/DDBJ whole genome shotgun (WGS) entry which is preliminary data.</text>
</comment>
<evidence type="ECO:0000256" key="6">
    <source>
        <dbReference type="SAM" id="Phobius"/>
    </source>
</evidence>
<name>A0ABV4TGK8_9FLAO</name>
<dbReference type="PANTHER" id="PTHR36115">
    <property type="entry name" value="PROLINE-RICH ANTIGEN HOMOLOG-RELATED"/>
    <property type="match status" value="1"/>
</dbReference>
<dbReference type="PANTHER" id="PTHR36115:SF4">
    <property type="entry name" value="MEMBRANE PROTEIN"/>
    <property type="match status" value="1"/>
</dbReference>
<comment type="subcellular location">
    <subcellularLocation>
        <location evidence="1">Cell membrane</location>
        <topology evidence="1">Multi-pass membrane protein</topology>
    </subcellularLocation>
</comment>
<keyword evidence="3 6" id="KW-0812">Transmembrane</keyword>
<protein>
    <submittedName>
        <fullName evidence="8">RDD family protein</fullName>
    </submittedName>
</protein>
<reference evidence="8 9" key="1">
    <citation type="submission" date="2024-04" db="EMBL/GenBank/DDBJ databases">
        <title>New Clade of Flavobacterium.</title>
        <authorList>
            <person name="Matos L."/>
            <person name="Proenca D.N."/>
            <person name="Fransisco R.M."/>
            <person name="Chung A.P."/>
            <person name="Maccario L."/>
            <person name="Sorensen S.J."/>
            <person name="Morais P.V."/>
        </authorList>
    </citation>
    <scope>NUCLEOTIDE SEQUENCE [LARGE SCALE GENOMIC DNA]</scope>
    <source>
        <strain evidence="8 9">FZUC8N2.13</strain>
    </source>
</reference>
<evidence type="ECO:0000313" key="8">
    <source>
        <dbReference type="EMBL" id="MFA9192121.1"/>
    </source>
</evidence>
<evidence type="ECO:0000256" key="1">
    <source>
        <dbReference type="ARBA" id="ARBA00004651"/>
    </source>
</evidence>
<evidence type="ECO:0000259" key="7">
    <source>
        <dbReference type="Pfam" id="PF06271"/>
    </source>
</evidence>
<keyword evidence="5 6" id="KW-0472">Membrane</keyword>